<organism evidence="3 4">
    <name type="scientific">Microlunatus aurantiacus</name>
    <dbReference type="NCBI Taxonomy" id="446786"/>
    <lineage>
        <taxon>Bacteria</taxon>
        <taxon>Bacillati</taxon>
        <taxon>Actinomycetota</taxon>
        <taxon>Actinomycetes</taxon>
        <taxon>Propionibacteriales</taxon>
        <taxon>Propionibacteriaceae</taxon>
        <taxon>Microlunatus</taxon>
    </lineage>
</organism>
<evidence type="ECO:0000259" key="2">
    <source>
        <dbReference type="PROSITE" id="PS51819"/>
    </source>
</evidence>
<feature type="compositionally biased region" description="Low complexity" evidence="1">
    <location>
        <begin position="36"/>
        <end position="45"/>
    </location>
</feature>
<feature type="region of interest" description="Disordered" evidence="1">
    <location>
        <begin position="35"/>
        <end position="61"/>
    </location>
</feature>
<dbReference type="RefSeq" id="WP_344810602.1">
    <property type="nucleotide sequence ID" value="NZ_BAAAYX010000002.1"/>
</dbReference>
<proteinExistence type="predicted"/>
<gene>
    <name evidence="3" type="ORF">GCM10022204_04150</name>
</gene>
<dbReference type="CDD" id="cd06587">
    <property type="entry name" value="VOC"/>
    <property type="match status" value="1"/>
</dbReference>
<comment type="caution">
    <text evidence="3">The sequence shown here is derived from an EMBL/GenBank/DDBJ whole genome shotgun (WGS) entry which is preliminary data.</text>
</comment>
<dbReference type="SUPFAM" id="SSF54593">
    <property type="entry name" value="Glyoxalase/Bleomycin resistance protein/Dihydroxybiphenyl dioxygenase"/>
    <property type="match status" value="1"/>
</dbReference>
<dbReference type="InterPro" id="IPR029068">
    <property type="entry name" value="Glyas_Bleomycin-R_OHBP_Dase"/>
</dbReference>
<protein>
    <submittedName>
        <fullName evidence="3">VOC family protein</fullName>
    </submittedName>
</protein>
<dbReference type="Proteomes" id="UP001500051">
    <property type="component" value="Unassembled WGS sequence"/>
</dbReference>
<evidence type="ECO:0000256" key="1">
    <source>
        <dbReference type="SAM" id="MobiDB-lite"/>
    </source>
</evidence>
<dbReference type="Pfam" id="PF18029">
    <property type="entry name" value="Glyoxalase_6"/>
    <property type="match status" value="1"/>
</dbReference>
<evidence type="ECO:0000313" key="4">
    <source>
        <dbReference type="Proteomes" id="UP001500051"/>
    </source>
</evidence>
<dbReference type="Gene3D" id="3.10.180.10">
    <property type="entry name" value="2,3-Dihydroxybiphenyl 1,2-Dioxygenase, domain 1"/>
    <property type="match status" value="1"/>
</dbReference>
<reference evidence="4" key="1">
    <citation type="journal article" date="2019" name="Int. J. Syst. Evol. Microbiol.">
        <title>The Global Catalogue of Microorganisms (GCM) 10K type strain sequencing project: providing services to taxonomists for standard genome sequencing and annotation.</title>
        <authorList>
            <consortium name="The Broad Institute Genomics Platform"/>
            <consortium name="The Broad Institute Genome Sequencing Center for Infectious Disease"/>
            <person name="Wu L."/>
            <person name="Ma J."/>
        </authorList>
    </citation>
    <scope>NUCLEOTIDE SEQUENCE [LARGE SCALE GENOMIC DNA]</scope>
    <source>
        <strain evidence="4">JCM 16548</strain>
    </source>
</reference>
<name>A0ABP7CP91_9ACTN</name>
<dbReference type="InterPro" id="IPR041581">
    <property type="entry name" value="Glyoxalase_6"/>
</dbReference>
<dbReference type="PANTHER" id="PTHR35908:SF1">
    <property type="entry name" value="CONSERVED PROTEIN"/>
    <property type="match status" value="1"/>
</dbReference>
<sequence length="131" mass="14322">MERPRLQLTSITVGTDDPHGLAAFYRELLGWRVTGDDPPVGDDPGWAQLKPPDGEPGPTLNLEGERRFVRPVWPSADGGQNATQHLDIWVQDLEAATAWAVSVGAVLADVQPQDDVRVLFDPSGHPFCLFL</sequence>
<dbReference type="PANTHER" id="PTHR35908">
    <property type="entry name" value="HYPOTHETICAL FUSION PROTEIN"/>
    <property type="match status" value="1"/>
</dbReference>
<dbReference type="PROSITE" id="PS51819">
    <property type="entry name" value="VOC"/>
    <property type="match status" value="1"/>
</dbReference>
<accession>A0ABP7CP91</accession>
<keyword evidence="4" id="KW-1185">Reference proteome</keyword>
<dbReference type="InterPro" id="IPR037523">
    <property type="entry name" value="VOC_core"/>
</dbReference>
<feature type="domain" description="VOC" evidence="2">
    <location>
        <begin position="7"/>
        <end position="131"/>
    </location>
</feature>
<dbReference type="EMBL" id="BAAAYX010000002">
    <property type="protein sequence ID" value="GAA3691992.1"/>
    <property type="molecule type" value="Genomic_DNA"/>
</dbReference>
<evidence type="ECO:0000313" key="3">
    <source>
        <dbReference type="EMBL" id="GAA3691992.1"/>
    </source>
</evidence>